<dbReference type="Pfam" id="PF03357">
    <property type="entry name" value="Snf7"/>
    <property type="match status" value="1"/>
</dbReference>
<sequence length="216" mass="23784">MFLTNVLITDDLMEKSGQFYYDVNSAISVINTQISQLKLMDKKFSNIDANFSSKITQNIKSGNNARANIIANELSAMRRLRKNTHNATTALEVVAIRFTTITEFSTIMDTINPTVEMLQDIQKDLSKAVPSATDVLNDIHTLTGDVLINSNINTDDGKIASVIDKDALAILSDVQNSLEDEAKEKLPEVPVSVISKRPSINLKDDILNSGQVLLES</sequence>
<dbReference type="Proteomes" id="UP000058925">
    <property type="component" value="Chromosome"/>
</dbReference>
<proteinExistence type="predicted"/>
<evidence type="ECO:0000313" key="1">
    <source>
        <dbReference type="EMBL" id="ALI35092.1"/>
    </source>
</evidence>
<dbReference type="OrthoDB" id="9831at2157"/>
<reference evidence="2" key="1">
    <citation type="submission" date="2015-10" db="EMBL/GenBank/DDBJ databases">
        <title>Niche specialization of a soil ammonia-oxidizing archaeon, Candidatus Nitrosocosmicus oleophilus.</title>
        <authorList>
            <person name="Jung M.-Y."/>
            <person name="Rhee S.-K."/>
        </authorList>
    </citation>
    <scope>NUCLEOTIDE SEQUENCE [LARGE SCALE GENOMIC DNA]</scope>
    <source>
        <strain evidence="2">MY3</strain>
    </source>
</reference>
<name>A0A654M6M8_9ARCH</name>
<keyword evidence="2" id="KW-1185">Reference proteome</keyword>
<dbReference type="GO" id="GO:0007034">
    <property type="term" value="P:vacuolar transport"/>
    <property type="evidence" value="ECO:0007669"/>
    <property type="project" value="InterPro"/>
</dbReference>
<dbReference type="Gene3D" id="6.10.140.1230">
    <property type="match status" value="1"/>
</dbReference>
<dbReference type="KEGG" id="taa:NMY3_00883"/>
<evidence type="ECO:0000313" key="2">
    <source>
        <dbReference type="Proteomes" id="UP000058925"/>
    </source>
</evidence>
<accession>A0A654M6M8</accession>
<gene>
    <name evidence="1" type="ORF">NMY3_00883</name>
</gene>
<dbReference type="AlphaFoldDB" id="A0A654M6M8"/>
<dbReference type="InterPro" id="IPR005024">
    <property type="entry name" value="Snf7_fam"/>
</dbReference>
<protein>
    <submittedName>
        <fullName evidence="1">Snf7</fullName>
    </submittedName>
</protein>
<dbReference type="GeneID" id="60421012"/>
<dbReference type="EMBL" id="CP012850">
    <property type="protein sequence ID" value="ALI35092.1"/>
    <property type="molecule type" value="Genomic_DNA"/>
</dbReference>
<dbReference type="RefSeq" id="WP_196817631.1">
    <property type="nucleotide sequence ID" value="NZ_CP012850.1"/>
</dbReference>
<organism evidence="1 2">
    <name type="scientific">Candidatus Nitrosocosmicus oleophilus</name>
    <dbReference type="NCBI Taxonomy" id="1353260"/>
    <lineage>
        <taxon>Archaea</taxon>
        <taxon>Nitrososphaerota</taxon>
        <taxon>Nitrososphaeria</taxon>
        <taxon>Nitrososphaerales</taxon>
        <taxon>Nitrososphaeraceae</taxon>
        <taxon>Candidatus Nitrosocosmicus</taxon>
    </lineage>
</organism>